<dbReference type="Proteomes" id="UP000000311">
    <property type="component" value="Unassembled WGS sequence"/>
</dbReference>
<evidence type="ECO:0000256" key="1">
    <source>
        <dbReference type="SAM" id="SignalP"/>
    </source>
</evidence>
<feature type="chain" id="PRO_5003157675" description="Short neuropeptide F" evidence="1">
    <location>
        <begin position="23"/>
        <end position="139"/>
    </location>
</feature>
<gene>
    <name evidence="2" type="ORF">EAG_10792</name>
</gene>
<accession>E2AYQ3</accession>
<organism evidence="3">
    <name type="scientific">Camponotus floridanus</name>
    <name type="common">Florida carpenter ant</name>
    <dbReference type="NCBI Taxonomy" id="104421"/>
    <lineage>
        <taxon>Eukaryota</taxon>
        <taxon>Metazoa</taxon>
        <taxon>Ecdysozoa</taxon>
        <taxon>Arthropoda</taxon>
        <taxon>Hexapoda</taxon>
        <taxon>Insecta</taxon>
        <taxon>Pterygota</taxon>
        <taxon>Neoptera</taxon>
        <taxon>Endopterygota</taxon>
        <taxon>Hymenoptera</taxon>
        <taxon>Apocrita</taxon>
        <taxon>Aculeata</taxon>
        <taxon>Formicoidea</taxon>
        <taxon>Formicidae</taxon>
        <taxon>Formicinae</taxon>
        <taxon>Camponotus</taxon>
    </lineage>
</organism>
<evidence type="ECO:0000313" key="2">
    <source>
        <dbReference type="EMBL" id="EFN61416.1"/>
    </source>
</evidence>
<name>E2AYQ3_CAMFO</name>
<feature type="signal peptide" evidence="1">
    <location>
        <begin position="1"/>
        <end position="22"/>
    </location>
</feature>
<dbReference type="InParanoid" id="E2AYQ3"/>
<dbReference type="EMBL" id="GL443983">
    <property type="protein sequence ID" value="EFN61416.1"/>
    <property type="molecule type" value="Genomic_DNA"/>
</dbReference>
<evidence type="ECO:0008006" key="4">
    <source>
        <dbReference type="Google" id="ProtNLM"/>
    </source>
</evidence>
<keyword evidence="1" id="KW-0732">Signal</keyword>
<dbReference type="AlphaFoldDB" id="E2AYQ3"/>
<sequence length="139" mass="15647">MKKMAHLLHLGILSVLRLSSWASYLGRAYYAWGALGDFETPRLSKAAGVTRRTNVRTRSARPVPGPRALNRFLGAAYGGLHPSNYQTRRARSLSLSQEDLSLSVAEDYRREQSTNAEEAPRRLRDLRTSEFLDHGTSRC</sequence>
<protein>
    <recommendedName>
        <fullName evidence="4">Short neuropeptide F</fullName>
    </recommendedName>
</protein>
<keyword evidence="3" id="KW-1185">Reference proteome</keyword>
<proteinExistence type="predicted"/>
<reference evidence="2 3" key="1">
    <citation type="journal article" date="2010" name="Science">
        <title>Genomic comparison of the ants Camponotus floridanus and Harpegnathos saltator.</title>
        <authorList>
            <person name="Bonasio R."/>
            <person name="Zhang G."/>
            <person name="Ye C."/>
            <person name="Mutti N.S."/>
            <person name="Fang X."/>
            <person name="Qin N."/>
            <person name="Donahue G."/>
            <person name="Yang P."/>
            <person name="Li Q."/>
            <person name="Li C."/>
            <person name="Zhang P."/>
            <person name="Huang Z."/>
            <person name="Berger S.L."/>
            <person name="Reinberg D."/>
            <person name="Wang J."/>
            <person name="Liebig J."/>
        </authorList>
    </citation>
    <scope>NUCLEOTIDE SEQUENCE [LARGE SCALE GENOMIC DNA]</scope>
    <source>
        <strain evidence="3">C129</strain>
    </source>
</reference>
<evidence type="ECO:0000313" key="3">
    <source>
        <dbReference type="Proteomes" id="UP000000311"/>
    </source>
</evidence>